<dbReference type="Pfam" id="PF00395">
    <property type="entry name" value="SLH"/>
    <property type="match status" value="3"/>
</dbReference>
<feature type="domain" description="SLH" evidence="2">
    <location>
        <begin position="497"/>
        <end position="556"/>
    </location>
</feature>
<evidence type="ECO:0000259" key="2">
    <source>
        <dbReference type="PROSITE" id="PS51272"/>
    </source>
</evidence>
<evidence type="ECO:0000256" key="1">
    <source>
        <dbReference type="SAM" id="MobiDB-lite"/>
    </source>
</evidence>
<dbReference type="Proteomes" id="UP000632125">
    <property type="component" value="Unassembled WGS sequence"/>
</dbReference>
<organism evidence="3 4">
    <name type="scientific">Paenibacillus arenilitoris</name>
    <dbReference type="NCBI Taxonomy" id="2772299"/>
    <lineage>
        <taxon>Bacteria</taxon>
        <taxon>Bacillati</taxon>
        <taxon>Bacillota</taxon>
        <taxon>Bacilli</taxon>
        <taxon>Bacillales</taxon>
        <taxon>Paenibacillaceae</taxon>
        <taxon>Paenibacillus</taxon>
    </lineage>
</organism>
<gene>
    <name evidence="3" type="ORF">IDH41_27700</name>
</gene>
<feature type="domain" description="SLH" evidence="2">
    <location>
        <begin position="433"/>
        <end position="496"/>
    </location>
</feature>
<dbReference type="RefSeq" id="WP_190866992.1">
    <property type="nucleotide sequence ID" value="NZ_JACXIY010000046.1"/>
</dbReference>
<evidence type="ECO:0000313" key="3">
    <source>
        <dbReference type="EMBL" id="MBD2872373.1"/>
    </source>
</evidence>
<reference evidence="3" key="1">
    <citation type="submission" date="2020-09" db="EMBL/GenBank/DDBJ databases">
        <title>A novel bacterium of genus Paenibacillus, isolated from South China Sea.</title>
        <authorList>
            <person name="Huang H."/>
            <person name="Mo K."/>
            <person name="Hu Y."/>
        </authorList>
    </citation>
    <scope>NUCLEOTIDE SEQUENCE</scope>
    <source>
        <strain evidence="3">IB182493</strain>
    </source>
</reference>
<dbReference type="EMBL" id="JACXIY010000046">
    <property type="protein sequence ID" value="MBD2872373.1"/>
    <property type="molecule type" value="Genomic_DNA"/>
</dbReference>
<dbReference type="InterPro" id="IPR001119">
    <property type="entry name" value="SLH_dom"/>
</dbReference>
<name>A0A927H948_9BACL</name>
<feature type="domain" description="SLH" evidence="2">
    <location>
        <begin position="558"/>
        <end position="613"/>
    </location>
</feature>
<dbReference type="InterPro" id="IPR051465">
    <property type="entry name" value="Cell_Envelope_Struct_Comp"/>
</dbReference>
<sequence>MDRGFDQNIGVYVATLSAPAAEATIVTSASDAGASVTIDGEADGSVALGLGRNPVDIRVEGAGRLWEGVYRLAIDVPTPEPAVIQAPDNGHYGIGDQLLFTVAYDHPVDVTGTPSLPFQIGADPGSADRSALYAGKPDGQPERLTFIYMIQSGDLDMNGLTLGSAIEAPAPAAITALGEAVSLDLPGPPSMTGILIDGTVPTIGLTPSTTAPTRDAVTVTVTTDDTGSGVAALKWAEGAQVPSYFASGGTAIAGGTFQAAENGTYTVYAEDGLGNAAVATIAVTNIETSPPPSPSPGTNEPPRGKLSYVVPGQAYTLTLDGMTLHIPADAVKQAMTITMRNATGDAKRLLGFGQRLLSDAFDLTKDVSGHLAVPVQLRVQLTSDALKEMERPALFYYDETAEQWIEIESKLEGGGVTGETDHFTLFAVMPAAEPEKTFADIAGHWAEDEITESVAKGWVSGYPDGTFLPDNPVTRAEFAVMLSNVLHWPTGSDLTFKDAASIPGWAGGAIASAVQAGIVSGYPDGTFRPGASISRMETAIMIARAARLIASEAERTAFADDGDIADWAKPLIEAAREAGLVQGLEGNLFQPQKVTTRAEAVVLLHRLAGDSNE</sequence>
<proteinExistence type="predicted"/>
<comment type="caution">
    <text evidence="3">The sequence shown here is derived from an EMBL/GenBank/DDBJ whole genome shotgun (WGS) entry which is preliminary data.</text>
</comment>
<evidence type="ECO:0000313" key="4">
    <source>
        <dbReference type="Proteomes" id="UP000632125"/>
    </source>
</evidence>
<protein>
    <submittedName>
        <fullName evidence="3">S-layer homology domain-containing protein</fullName>
    </submittedName>
</protein>
<keyword evidence="4" id="KW-1185">Reference proteome</keyword>
<accession>A0A927H948</accession>
<dbReference type="PANTHER" id="PTHR43308">
    <property type="entry name" value="OUTER MEMBRANE PROTEIN ALPHA-RELATED"/>
    <property type="match status" value="1"/>
</dbReference>
<dbReference type="PANTHER" id="PTHR43308:SF5">
    <property type="entry name" value="S-LAYER PROTEIN _ PEPTIDOGLYCAN ENDO-BETA-N-ACETYLGLUCOSAMINIDASE"/>
    <property type="match status" value="1"/>
</dbReference>
<dbReference type="PROSITE" id="PS51272">
    <property type="entry name" value="SLH"/>
    <property type="match status" value="3"/>
</dbReference>
<feature type="region of interest" description="Disordered" evidence="1">
    <location>
        <begin position="286"/>
        <end position="305"/>
    </location>
</feature>
<dbReference type="AlphaFoldDB" id="A0A927H948"/>